<evidence type="ECO:0000256" key="1">
    <source>
        <dbReference type="ARBA" id="ARBA00004123"/>
    </source>
</evidence>
<evidence type="ECO:0000256" key="3">
    <source>
        <dbReference type="ARBA" id="ARBA00009488"/>
    </source>
</evidence>
<dbReference type="Pfam" id="PF07084">
    <property type="entry name" value="Spot_14"/>
    <property type="match status" value="2"/>
</dbReference>
<comment type="similarity">
    <text evidence="3">Belongs to the SPOT14 family.</text>
</comment>
<evidence type="ECO:0000313" key="8">
    <source>
        <dbReference type="RefSeq" id="XP_022254051.1"/>
    </source>
</evidence>
<protein>
    <submittedName>
        <fullName evidence="8">Uncharacterized protein LOC111088385</fullName>
    </submittedName>
</protein>
<keyword evidence="7" id="KW-1185">Reference proteome</keyword>
<keyword evidence="4" id="KW-0963">Cytoplasm</keyword>
<gene>
    <name evidence="8" type="primary">LOC111088385</name>
</gene>
<sequence length="288" mass="32173">MANVVSQNRVRRKSYAGLENVLQKPKRFSYAGQTQAGKEHYARELASISEGGKARRSTPTSILLSSITSILQHSENTTVQSYQMKRDRRRSALDSGNNNLSFSQQSLLNVMDRFVKSVKNMEATVLVPSRLKDMDADSESIERQSIPNRQYKTNLFTFYSLLNDVRHELLWGPTHKTTSLLPPVMKDRPSTPTKHELLPEEKIMALGNTCLTPGKDIQGDIDIDSLGFSSLELASEDGIGTSGAQATCLTNSFRYHLQALQTILNQFSDSADYLSSRYQEEVGLDTST</sequence>
<organism evidence="7 8">
    <name type="scientific">Limulus polyphemus</name>
    <name type="common">Atlantic horseshoe crab</name>
    <dbReference type="NCBI Taxonomy" id="6850"/>
    <lineage>
        <taxon>Eukaryota</taxon>
        <taxon>Metazoa</taxon>
        <taxon>Ecdysozoa</taxon>
        <taxon>Arthropoda</taxon>
        <taxon>Chelicerata</taxon>
        <taxon>Merostomata</taxon>
        <taxon>Xiphosura</taxon>
        <taxon>Limulidae</taxon>
        <taxon>Limulus</taxon>
    </lineage>
</organism>
<dbReference type="PANTHER" id="PTHR14315">
    <property type="entry name" value="SPOT14 FAMILY MEMBER"/>
    <property type="match status" value="1"/>
</dbReference>
<evidence type="ECO:0000313" key="7">
    <source>
        <dbReference type="Proteomes" id="UP000694941"/>
    </source>
</evidence>
<accession>A0ABM1TDU5</accession>
<evidence type="ECO:0000256" key="2">
    <source>
        <dbReference type="ARBA" id="ARBA00004496"/>
    </source>
</evidence>
<reference evidence="8" key="1">
    <citation type="submission" date="2025-08" db="UniProtKB">
        <authorList>
            <consortium name="RefSeq"/>
        </authorList>
    </citation>
    <scope>IDENTIFICATION</scope>
    <source>
        <tissue evidence="8">Muscle</tissue>
    </source>
</reference>
<dbReference type="Gene3D" id="6.10.140.1610">
    <property type="match status" value="1"/>
</dbReference>
<dbReference type="InterPro" id="IPR053719">
    <property type="entry name" value="Lipogen_MT_Stabilize_sf"/>
</dbReference>
<proteinExistence type="inferred from homology"/>
<dbReference type="Proteomes" id="UP000694941">
    <property type="component" value="Unplaced"/>
</dbReference>
<evidence type="ECO:0000256" key="5">
    <source>
        <dbReference type="ARBA" id="ARBA00023242"/>
    </source>
</evidence>
<dbReference type="RefSeq" id="XP_022254051.1">
    <property type="nucleotide sequence ID" value="XM_022398343.1"/>
</dbReference>
<dbReference type="GeneID" id="111088385"/>
<dbReference type="InterPro" id="IPR009786">
    <property type="entry name" value="Spot_14"/>
</dbReference>
<keyword evidence="5" id="KW-0539">Nucleus</keyword>
<dbReference type="PANTHER" id="PTHR14315:SF17">
    <property type="entry name" value="MIP21584P"/>
    <property type="match status" value="1"/>
</dbReference>
<evidence type="ECO:0000256" key="6">
    <source>
        <dbReference type="SAM" id="MobiDB-lite"/>
    </source>
</evidence>
<feature type="region of interest" description="Disordered" evidence="6">
    <location>
        <begin position="78"/>
        <end position="98"/>
    </location>
</feature>
<name>A0ABM1TDU5_LIMPO</name>
<evidence type="ECO:0000256" key="4">
    <source>
        <dbReference type="ARBA" id="ARBA00022490"/>
    </source>
</evidence>
<comment type="subcellular location">
    <subcellularLocation>
        <location evidence="2">Cytoplasm</location>
    </subcellularLocation>
    <subcellularLocation>
        <location evidence="1">Nucleus</location>
    </subcellularLocation>
</comment>